<dbReference type="AlphaFoldDB" id="A0A4Z2HWU9"/>
<dbReference type="EMBL" id="SRLO01000165">
    <property type="protein sequence ID" value="TNN70299.1"/>
    <property type="molecule type" value="Genomic_DNA"/>
</dbReference>
<feature type="region of interest" description="Disordered" evidence="1">
    <location>
        <begin position="1"/>
        <end position="41"/>
    </location>
</feature>
<reference evidence="2 3" key="1">
    <citation type="submission" date="2019-03" db="EMBL/GenBank/DDBJ databases">
        <title>First draft genome of Liparis tanakae, snailfish: a comprehensive survey of snailfish specific genes.</title>
        <authorList>
            <person name="Kim W."/>
            <person name="Song I."/>
            <person name="Jeong J.-H."/>
            <person name="Kim D."/>
            <person name="Kim S."/>
            <person name="Ryu S."/>
            <person name="Song J.Y."/>
            <person name="Lee S.K."/>
        </authorList>
    </citation>
    <scope>NUCLEOTIDE SEQUENCE [LARGE SCALE GENOMIC DNA]</scope>
    <source>
        <tissue evidence="2">Muscle</tissue>
    </source>
</reference>
<evidence type="ECO:0000256" key="1">
    <source>
        <dbReference type="SAM" id="MobiDB-lite"/>
    </source>
</evidence>
<feature type="region of interest" description="Disordered" evidence="1">
    <location>
        <begin position="160"/>
        <end position="183"/>
    </location>
</feature>
<keyword evidence="3" id="KW-1185">Reference proteome</keyword>
<protein>
    <submittedName>
        <fullName evidence="2">Uncharacterized protein</fullName>
    </submittedName>
</protein>
<gene>
    <name evidence="2" type="ORF">EYF80_019513</name>
</gene>
<organism evidence="2 3">
    <name type="scientific">Liparis tanakae</name>
    <name type="common">Tanaka's snailfish</name>
    <dbReference type="NCBI Taxonomy" id="230148"/>
    <lineage>
        <taxon>Eukaryota</taxon>
        <taxon>Metazoa</taxon>
        <taxon>Chordata</taxon>
        <taxon>Craniata</taxon>
        <taxon>Vertebrata</taxon>
        <taxon>Euteleostomi</taxon>
        <taxon>Actinopterygii</taxon>
        <taxon>Neopterygii</taxon>
        <taxon>Teleostei</taxon>
        <taxon>Neoteleostei</taxon>
        <taxon>Acanthomorphata</taxon>
        <taxon>Eupercaria</taxon>
        <taxon>Perciformes</taxon>
        <taxon>Cottioidei</taxon>
        <taxon>Cottales</taxon>
        <taxon>Liparidae</taxon>
        <taxon>Liparis</taxon>
    </lineage>
</organism>
<evidence type="ECO:0000313" key="2">
    <source>
        <dbReference type="EMBL" id="TNN70299.1"/>
    </source>
</evidence>
<proteinExistence type="predicted"/>
<accession>A0A4Z2HWU9</accession>
<dbReference type="Proteomes" id="UP000314294">
    <property type="component" value="Unassembled WGS sequence"/>
</dbReference>
<comment type="caution">
    <text evidence="2">The sequence shown here is derived from an EMBL/GenBank/DDBJ whole genome shotgun (WGS) entry which is preliminary data.</text>
</comment>
<name>A0A4Z2HWU9_9TELE</name>
<sequence>MHVLTGKEVPTSNKARLTLEEADGPSSGAPRTRPAMKTPLADQKRFQRTRNAPIRRGFISGTKTQEDGPNVLSGDVYCTACKHAVKSRQRHPAADTEARGGNKRGVPLGHSAFMAQESRPGLQEEMEGVGELVGQKDLDEAKASGHSCLTKSRELGFRVQGADRGHMKSTCSLRQPEHGSISF</sequence>
<evidence type="ECO:0000313" key="3">
    <source>
        <dbReference type="Proteomes" id="UP000314294"/>
    </source>
</evidence>